<evidence type="ECO:0000313" key="6">
    <source>
        <dbReference type="EMBL" id="KAK4256042.1"/>
    </source>
</evidence>
<keyword evidence="4" id="KW-0862">Zinc</keyword>
<evidence type="ECO:0000256" key="2">
    <source>
        <dbReference type="ARBA" id="ARBA00011738"/>
    </source>
</evidence>
<proteinExistence type="predicted"/>
<sequence length="113" mass="12031">MISDENYLMKVDPSIDLAHASFISCGFSTGFGASWKTTQVQSGSFVAVLGLGTIGSGAISGAKMMGGTKIIGIDINEKEIEKGKAFGMTNFINTKNHSDKFCSQSVKDSPQKW</sequence>
<dbReference type="PANTHER" id="PTHR43880">
    <property type="entry name" value="ALCOHOL DEHYDROGENASE"/>
    <property type="match status" value="1"/>
</dbReference>
<dbReference type="EMBL" id="JAWXYG010000013">
    <property type="protein sequence ID" value="KAK4256042.1"/>
    <property type="molecule type" value="Genomic_DNA"/>
</dbReference>
<keyword evidence="7" id="KW-1185">Reference proteome</keyword>
<dbReference type="SUPFAM" id="SSF51735">
    <property type="entry name" value="NAD(P)-binding Rossmann-fold domains"/>
    <property type="match status" value="1"/>
</dbReference>
<evidence type="ECO:0000256" key="4">
    <source>
        <dbReference type="ARBA" id="ARBA00022833"/>
    </source>
</evidence>
<reference evidence="6" key="1">
    <citation type="submission" date="2023-10" db="EMBL/GenBank/DDBJ databases">
        <title>Chromosome-level genome of the transformable northern wattle, Acacia crassicarpa.</title>
        <authorList>
            <person name="Massaro I."/>
            <person name="Sinha N.R."/>
            <person name="Poethig S."/>
            <person name="Leichty A.R."/>
        </authorList>
    </citation>
    <scope>NUCLEOTIDE SEQUENCE</scope>
    <source>
        <strain evidence="6">Acra3RX</strain>
        <tissue evidence="6">Leaf</tissue>
    </source>
</reference>
<dbReference type="InterPro" id="IPR013149">
    <property type="entry name" value="ADH-like_C"/>
</dbReference>
<organism evidence="6 7">
    <name type="scientific">Acacia crassicarpa</name>
    <name type="common">northern wattle</name>
    <dbReference type="NCBI Taxonomy" id="499986"/>
    <lineage>
        <taxon>Eukaryota</taxon>
        <taxon>Viridiplantae</taxon>
        <taxon>Streptophyta</taxon>
        <taxon>Embryophyta</taxon>
        <taxon>Tracheophyta</taxon>
        <taxon>Spermatophyta</taxon>
        <taxon>Magnoliopsida</taxon>
        <taxon>eudicotyledons</taxon>
        <taxon>Gunneridae</taxon>
        <taxon>Pentapetalae</taxon>
        <taxon>rosids</taxon>
        <taxon>fabids</taxon>
        <taxon>Fabales</taxon>
        <taxon>Fabaceae</taxon>
        <taxon>Caesalpinioideae</taxon>
        <taxon>mimosoid clade</taxon>
        <taxon>Acacieae</taxon>
        <taxon>Acacia</taxon>
    </lineage>
</organism>
<name>A0AAE1M776_9FABA</name>
<dbReference type="Pfam" id="PF00107">
    <property type="entry name" value="ADH_zinc_N"/>
    <property type="match status" value="1"/>
</dbReference>
<dbReference type="Proteomes" id="UP001293593">
    <property type="component" value="Unassembled WGS sequence"/>
</dbReference>
<dbReference type="GO" id="GO:0051903">
    <property type="term" value="F:S-(hydroxymethyl)glutathione dehydrogenase [NAD(P)+] activity"/>
    <property type="evidence" value="ECO:0007669"/>
    <property type="project" value="TreeGrafter"/>
</dbReference>
<dbReference type="GO" id="GO:0046294">
    <property type="term" value="P:formaldehyde catabolic process"/>
    <property type="evidence" value="ECO:0007669"/>
    <property type="project" value="TreeGrafter"/>
</dbReference>
<feature type="domain" description="Alcohol dehydrogenase-like C-terminal" evidence="5">
    <location>
        <begin position="54"/>
        <end position="98"/>
    </location>
</feature>
<dbReference type="AlphaFoldDB" id="A0AAE1M776"/>
<dbReference type="InterPro" id="IPR036291">
    <property type="entry name" value="NAD(P)-bd_dom_sf"/>
</dbReference>
<evidence type="ECO:0000256" key="3">
    <source>
        <dbReference type="ARBA" id="ARBA00022723"/>
    </source>
</evidence>
<comment type="cofactor">
    <cofactor evidence="1">
        <name>Zn(2+)</name>
        <dbReference type="ChEBI" id="CHEBI:29105"/>
    </cofactor>
</comment>
<dbReference type="GO" id="GO:0005829">
    <property type="term" value="C:cytosol"/>
    <property type="evidence" value="ECO:0007669"/>
    <property type="project" value="TreeGrafter"/>
</dbReference>
<evidence type="ECO:0000259" key="5">
    <source>
        <dbReference type="Pfam" id="PF00107"/>
    </source>
</evidence>
<accession>A0AAE1M776</accession>
<evidence type="ECO:0000256" key="1">
    <source>
        <dbReference type="ARBA" id="ARBA00001947"/>
    </source>
</evidence>
<gene>
    <name evidence="6" type="ORF">QN277_008958</name>
</gene>
<evidence type="ECO:0000313" key="7">
    <source>
        <dbReference type="Proteomes" id="UP001293593"/>
    </source>
</evidence>
<keyword evidence="3" id="KW-0479">Metal-binding</keyword>
<comment type="caution">
    <text evidence="6">The sequence shown here is derived from an EMBL/GenBank/DDBJ whole genome shotgun (WGS) entry which is preliminary data.</text>
</comment>
<protein>
    <recommendedName>
        <fullName evidence="5">Alcohol dehydrogenase-like C-terminal domain-containing protein</fullName>
    </recommendedName>
</protein>
<dbReference type="Gene3D" id="3.40.50.720">
    <property type="entry name" value="NAD(P)-binding Rossmann-like Domain"/>
    <property type="match status" value="1"/>
</dbReference>
<comment type="subunit">
    <text evidence="2">Homodimer.</text>
</comment>
<dbReference type="Gene3D" id="3.90.180.10">
    <property type="entry name" value="Medium-chain alcohol dehydrogenases, catalytic domain"/>
    <property type="match status" value="1"/>
</dbReference>
<dbReference type="PANTHER" id="PTHR43880:SF38">
    <property type="entry name" value="ALCOHOL DEHYDROGENASE-RELATED"/>
    <property type="match status" value="1"/>
</dbReference>
<dbReference type="GO" id="GO:0008270">
    <property type="term" value="F:zinc ion binding"/>
    <property type="evidence" value="ECO:0007669"/>
    <property type="project" value="TreeGrafter"/>
</dbReference>